<organism evidence="1 3">
    <name type="scientific">[Ruminococcus] torques</name>
    <dbReference type="NCBI Taxonomy" id="33039"/>
    <lineage>
        <taxon>Bacteria</taxon>
        <taxon>Bacillati</taxon>
        <taxon>Bacillota</taxon>
        <taxon>Clostridia</taxon>
        <taxon>Lachnospirales</taxon>
        <taxon>Lachnospiraceae</taxon>
        <taxon>Mediterraneibacter</taxon>
    </lineage>
</organism>
<proteinExistence type="predicted"/>
<name>A0A174ACD2_9FIRM</name>
<dbReference type="Gene3D" id="3.40.50.1000">
    <property type="entry name" value="HAD superfamily/HAD-like"/>
    <property type="match status" value="1"/>
</dbReference>
<dbReference type="InterPro" id="IPR006439">
    <property type="entry name" value="HAD-SF_hydro_IA"/>
</dbReference>
<sequence>MKYKNIVFDFGNVIGKFNGRDLVKHFSSCEEDQELLFTAIFSRWDDIDNGSVDYEQNIDNIAASLPDRLESAVRTLFREWPRHLTPINDTLRFIDELKERNIPLYLLSNAPTYFAEYAVNYDFLKEFSGIVFSAPLKMAKPDPAIYRYLFETFSLDPKECFFIDDLEKNINAARSLGMDGIVFNGNIDDVKKAIGF</sequence>
<dbReference type="Gene3D" id="1.10.150.240">
    <property type="entry name" value="Putative phosphatase, domain 2"/>
    <property type="match status" value="1"/>
</dbReference>
<evidence type="ECO:0000313" key="2">
    <source>
        <dbReference type="EMBL" id="RYS80904.1"/>
    </source>
</evidence>
<dbReference type="SFLD" id="SFLDG01129">
    <property type="entry name" value="C1.5:_HAD__Beta-PGM__Phosphata"/>
    <property type="match status" value="1"/>
</dbReference>
<dbReference type="InterPro" id="IPR036412">
    <property type="entry name" value="HAD-like_sf"/>
</dbReference>
<keyword evidence="1" id="KW-0378">Hydrolase</keyword>
<dbReference type="Proteomes" id="UP000095787">
    <property type="component" value="Unassembled WGS sequence"/>
</dbReference>
<reference evidence="1 3" key="1">
    <citation type="submission" date="2015-09" db="EMBL/GenBank/DDBJ databases">
        <authorList>
            <consortium name="Pathogen Informatics"/>
        </authorList>
    </citation>
    <scope>NUCLEOTIDE SEQUENCE [LARGE SCALE GENOMIC DNA]</scope>
    <source>
        <strain evidence="1 3">2789STDY5834841</strain>
    </source>
</reference>
<dbReference type="PANTHER" id="PTHR43611:SF3">
    <property type="entry name" value="FLAVIN MONONUCLEOTIDE HYDROLASE 1, CHLOROPLATIC"/>
    <property type="match status" value="1"/>
</dbReference>
<dbReference type="InterPro" id="IPR023198">
    <property type="entry name" value="PGP-like_dom2"/>
</dbReference>
<dbReference type="SFLD" id="SFLDS00003">
    <property type="entry name" value="Haloacid_Dehalogenase"/>
    <property type="match status" value="1"/>
</dbReference>
<dbReference type="PRINTS" id="PR00413">
    <property type="entry name" value="HADHALOGNASE"/>
</dbReference>
<dbReference type="EC" id="3.1.3.-" evidence="1"/>
<reference evidence="2 4" key="2">
    <citation type="journal article" date="2019" name="Science, e1252229">
        <title>Invertible promoters mediate bacterial phase variation, antibiotic resistance, and host adaptation in the gut.</title>
        <authorList>
            <person name="Jiang X."/>
            <person name="Hall A.B."/>
            <person name="Arthur T.D."/>
            <person name="Plichta D.R."/>
            <person name="Covington C.T."/>
            <person name="Poyet M."/>
            <person name="Crothers J."/>
            <person name="Moses P.L."/>
            <person name="Tolonen A.C."/>
            <person name="Vlamakis H."/>
            <person name="Alm E.J."/>
            <person name="Xavier R.J."/>
        </authorList>
    </citation>
    <scope>NUCLEOTIDE SEQUENCE [LARGE SCALE GENOMIC DNA]</scope>
    <source>
        <strain evidence="4">aa_0143</strain>
        <strain evidence="2">Aa_0143</strain>
    </source>
</reference>
<dbReference type="GeneID" id="97329450"/>
<dbReference type="EMBL" id="RCYR01000006">
    <property type="protein sequence ID" value="RYS80904.1"/>
    <property type="molecule type" value="Genomic_DNA"/>
</dbReference>
<dbReference type="EMBL" id="CYZO01000010">
    <property type="protein sequence ID" value="CUN85158.1"/>
    <property type="molecule type" value="Genomic_DNA"/>
</dbReference>
<dbReference type="NCBIfam" id="TIGR01509">
    <property type="entry name" value="HAD-SF-IA-v3"/>
    <property type="match status" value="1"/>
</dbReference>
<dbReference type="Proteomes" id="UP000292665">
    <property type="component" value="Unassembled WGS sequence"/>
</dbReference>
<dbReference type="Pfam" id="PF00702">
    <property type="entry name" value="Hydrolase"/>
    <property type="match status" value="1"/>
</dbReference>
<dbReference type="GO" id="GO:0016787">
    <property type="term" value="F:hydrolase activity"/>
    <property type="evidence" value="ECO:0007669"/>
    <property type="project" value="UniProtKB-KW"/>
</dbReference>
<evidence type="ECO:0000313" key="3">
    <source>
        <dbReference type="Proteomes" id="UP000095787"/>
    </source>
</evidence>
<gene>
    <name evidence="2" type="ORF">EAI93_05205</name>
    <name evidence="1" type="ORF">ERS852456_00973</name>
</gene>
<dbReference type="AlphaFoldDB" id="A0A174ACD2"/>
<dbReference type="RefSeq" id="WP_009243333.1">
    <property type="nucleotide sequence ID" value="NZ_AP028249.1"/>
</dbReference>
<dbReference type="PANTHER" id="PTHR43611">
    <property type="entry name" value="ALPHA-D-GLUCOSE 1-PHOSPHATE PHOSPHATASE"/>
    <property type="match status" value="1"/>
</dbReference>
<dbReference type="SUPFAM" id="SSF56784">
    <property type="entry name" value="HAD-like"/>
    <property type="match status" value="1"/>
</dbReference>
<evidence type="ECO:0000313" key="4">
    <source>
        <dbReference type="Proteomes" id="UP000292665"/>
    </source>
</evidence>
<accession>A0A174ACD2</accession>
<dbReference type="CDD" id="cd02603">
    <property type="entry name" value="HAD_sEH-N_like"/>
    <property type="match status" value="1"/>
</dbReference>
<protein>
    <submittedName>
        <fullName evidence="2">HAD family phosphatase</fullName>
    </submittedName>
    <submittedName>
        <fullName evidence="1">Phosphorylated carbohydrates phosphatase TM_1254</fullName>
        <ecNumber evidence="1">3.1.3.-</ecNumber>
    </submittedName>
</protein>
<dbReference type="InterPro" id="IPR023214">
    <property type="entry name" value="HAD_sf"/>
</dbReference>
<evidence type="ECO:0000313" key="1">
    <source>
        <dbReference type="EMBL" id="CUN85158.1"/>
    </source>
</evidence>